<protein>
    <recommendedName>
        <fullName evidence="4">Ribosome biogenesis protein NOP53</fullName>
    </recommendedName>
</protein>
<feature type="region of interest" description="Disordered" evidence="1">
    <location>
        <begin position="131"/>
        <end position="181"/>
    </location>
</feature>
<proteinExistence type="predicted"/>
<feature type="compositionally biased region" description="Polar residues" evidence="1">
    <location>
        <begin position="41"/>
        <end position="51"/>
    </location>
</feature>
<comment type="caution">
    <text evidence="2">The sequence shown here is derived from an EMBL/GenBank/DDBJ whole genome shotgun (WGS) entry which is preliminary data.</text>
</comment>
<dbReference type="Proteomes" id="UP001465755">
    <property type="component" value="Unassembled WGS sequence"/>
</dbReference>
<sequence>MVATRRAAAAQSLEANQSDSDAPEEVTLQTSRHAAAETGKQEQSAVRSAQKASKEKRRRLSGKSAAANGSKDARTEDQEAQQSGDEGLDREYASGLRGADASAVQASEGLAPQDDILPQEVLDALLARQSRAGAPAALVKTSRPAKRKQKESAPQQAGRGTVQVLSRVARPAGSAGRDAQDFLQSRLHGAARSRSIEMLRKTSVGGQHIYSPAMSYSVPAK</sequence>
<reference evidence="2 3" key="1">
    <citation type="journal article" date="2024" name="Nat. Commun.">
        <title>Phylogenomics reveals the evolutionary origins of lichenization in chlorophyte algae.</title>
        <authorList>
            <person name="Puginier C."/>
            <person name="Libourel C."/>
            <person name="Otte J."/>
            <person name="Skaloud P."/>
            <person name="Haon M."/>
            <person name="Grisel S."/>
            <person name="Petersen M."/>
            <person name="Berrin J.G."/>
            <person name="Delaux P.M."/>
            <person name="Dal Grande F."/>
            <person name="Keller J."/>
        </authorList>
    </citation>
    <scope>NUCLEOTIDE SEQUENCE [LARGE SCALE GENOMIC DNA]</scope>
    <source>
        <strain evidence="2 3">SAG 2036</strain>
    </source>
</reference>
<feature type="region of interest" description="Disordered" evidence="1">
    <location>
        <begin position="1"/>
        <end position="114"/>
    </location>
</feature>
<organism evidence="2 3">
    <name type="scientific">Symbiochloris irregularis</name>
    <dbReference type="NCBI Taxonomy" id="706552"/>
    <lineage>
        <taxon>Eukaryota</taxon>
        <taxon>Viridiplantae</taxon>
        <taxon>Chlorophyta</taxon>
        <taxon>core chlorophytes</taxon>
        <taxon>Trebouxiophyceae</taxon>
        <taxon>Trebouxiales</taxon>
        <taxon>Trebouxiaceae</taxon>
        <taxon>Symbiochloris</taxon>
    </lineage>
</organism>
<evidence type="ECO:0000313" key="2">
    <source>
        <dbReference type="EMBL" id="KAK9815062.1"/>
    </source>
</evidence>
<evidence type="ECO:0008006" key="4">
    <source>
        <dbReference type="Google" id="ProtNLM"/>
    </source>
</evidence>
<keyword evidence="3" id="KW-1185">Reference proteome</keyword>
<dbReference type="AlphaFoldDB" id="A0AAW1Q2P0"/>
<name>A0AAW1Q2P0_9CHLO</name>
<dbReference type="EMBL" id="JALJOQ010000001">
    <property type="protein sequence ID" value="KAK9815062.1"/>
    <property type="molecule type" value="Genomic_DNA"/>
</dbReference>
<gene>
    <name evidence="2" type="ORF">WJX73_006248</name>
</gene>
<evidence type="ECO:0000313" key="3">
    <source>
        <dbReference type="Proteomes" id="UP001465755"/>
    </source>
</evidence>
<accession>A0AAW1Q2P0</accession>
<evidence type="ECO:0000256" key="1">
    <source>
        <dbReference type="SAM" id="MobiDB-lite"/>
    </source>
</evidence>